<evidence type="ECO:0000313" key="2">
    <source>
        <dbReference type="EMBL" id="SCW41270.1"/>
    </source>
</evidence>
<dbReference type="InterPro" id="IPR011256">
    <property type="entry name" value="Reg_factor_effector_dom_sf"/>
</dbReference>
<dbReference type="EMBL" id="FMTS01000001">
    <property type="protein sequence ID" value="SCW41270.1"/>
    <property type="molecule type" value="Genomic_DNA"/>
</dbReference>
<accession>A0A1G4Q9L5</accession>
<dbReference type="AlphaFoldDB" id="A0A1G4Q9L5"/>
<keyword evidence="3" id="KW-1185">Reference proteome</keyword>
<dbReference type="Pfam" id="PF06445">
    <property type="entry name" value="GyrI-like"/>
    <property type="match status" value="1"/>
</dbReference>
<dbReference type="InterPro" id="IPR008319">
    <property type="entry name" value="GyrI-like_CCH_Lin2189-like"/>
</dbReference>
<sequence length="235" mass="27011">MRPESKYAVKACWQFLAGLGDRLRETGGCELSKIDLKVEYKPLYSASAKEFTLVEVPPLQYLMFDGKGDPNTAPEYAQAIEALYSLSYTLKFMSKRAFDRDYVVGPLEGLWWARDMNSFVTREKSKWSWTMMILQPDWIEKGHLCAALSEVVMKKGLPGLEKVRLERLEEGLCAQILHVGPYDDEGPVLKRLHEEWLPANGLKETGKHHEIYLSDPRKAEPAKLRTILRQPIRRI</sequence>
<organism evidence="2 3">
    <name type="scientific">Asticcacaulis taihuensis</name>
    <dbReference type="NCBI Taxonomy" id="260084"/>
    <lineage>
        <taxon>Bacteria</taxon>
        <taxon>Pseudomonadati</taxon>
        <taxon>Pseudomonadota</taxon>
        <taxon>Alphaproteobacteria</taxon>
        <taxon>Caulobacterales</taxon>
        <taxon>Caulobacteraceae</taxon>
        <taxon>Asticcacaulis</taxon>
    </lineage>
</organism>
<dbReference type="Gene3D" id="3.20.80.10">
    <property type="entry name" value="Regulatory factor, effector binding domain"/>
    <property type="match status" value="1"/>
</dbReference>
<gene>
    <name evidence="2" type="ORF">SAMN02927928_1035</name>
</gene>
<proteinExistence type="predicted"/>
<name>A0A1G4Q9L5_9CAUL</name>
<dbReference type="SUPFAM" id="SSF55136">
    <property type="entry name" value="Probable bacterial effector-binding domain"/>
    <property type="match status" value="1"/>
</dbReference>
<evidence type="ECO:0000259" key="1">
    <source>
        <dbReference type="Pfam" id="PF06445"/>
    </source>
</evidence>
<dbReference type="InterPro" id="IPR029442">
    <property type="entry name" value="GyrI-like"/>
</dbReference>
<reference evidence="3" key="1">
    <citation type="submission" date="2016-10" db="EMBL/GenBank/DDBJ databases">
        <authorList>
            <person name="Varghese N."/>
            <person name="Submissions S."/>
        </authorList>
    </citation>
    <scope>NUCLEOTIDE SEQUENCE [LARGE SCALE GENOMIC DNA]</scope>
    <source>
        <strain evidence="3">CGMCC 1.3431</strain>
    </source>
</reference>
<feature type="domain" description="GyrI-like small molecule binding" evidence="1">
    <location>
        <begin position="50"/>
        <end position="229"/>
    </location>
</feature>
<dbReference type="PIRSF" id="PIRSF031644">
    <property type="entry name" value="UCP031644"/>
    <property type="match status" value="1"/>
</dbReference>
<protein>
    <recommendedName>
        <fullName evidence="1">GyrI-like small molecule binding domain-containing protein</fullName>
    </recommendedName>
</protein>
<evidence type="ECO:0000313" key="3">
    <source>
        <dbReference type="Proteomes" id="UP000199150"/>
    </source>
</evidence>
<dbReference type="Proteomes" id="UP000199150">
    <property type="component" value="Unassembled WGS sequence"/>
</dbReference>